<keyword evidence="6 9" id="KW-0648">Protein biosynthesis</keyword>
<reference evidence="10 11" key="1">
    <citation type="journal article" date="2016" name="Nat. Commun.">
        <title>Thousands of microbial genomes shed light on interconnected biogeochemical processes in an aquifer system.</title>
        <authorList>
            <person name="Anantharaman K."/>
            <person name="Brown C.T."/>
            <person name="Hug L.A."/>
            <person name="Sharon I."/>
            <person name="Castelle C.J."/>
            <person name="Probst A.J."/>
            <person name="Thomas B.C."/>
            <person name="Singh A."/>
            <person name="Wilkins M.J."/>
            <person name="Karaoz U."/>
            <person name="Brodie E.L."/>
            <person name="Williams K.H."/>
            <person name="Hubbard S.S."/>
            <person name="Banfield J.F."/>
        </authorList>
    </citation>
    <scope>NUCLEOTIDE SEQUENCE [LARGE SCALE GENOMIC DNA]</scope>
</reference>
<dbReference type="PRINTS" id="PR01039">
    <property type="entry name" value="TRNASYNTHTRP"/>
</dbReference>
<dbReference type="PANTHER" id="PTHR43766">
    <property type="entry name" value="TRYPTOPHAN--TRNA LIGASE, MITOCHONDRIAL"/>
    <property type="match status" value="1"/>
</dbReference>
<keyword evidence="5 9" id="KW-0067">ATP-binding</keyword>
<name>A0A1G2P3S5_9BACT</name>
<comment type="similarity">
    <text evidence="1 9">Belongs to the class-I aminoacyl-tRNA synthetase family.</text>
</comment>
<evidence type="ECO:0000256" key="5">
    <source>
        <dbReference type="ARBA" id="ARBA00022840"/>
    </source>
</evidence>
<keyword evidence="7 9" id="KW-0030">Aminoacyl-tRNA synthetase</keyword>
<keyword evidence="3 9" id="KW-0436">Ligase</keyword>
<protein>
    <recommendedName>
        <fullName evidence="2 8">Tryptophan--tRNA ligase</fullName>
        <ecNumber evidence="2 8">6.1.1.2</ecNumber>
    </recommendedName>
</protein>
<dbReference type="SUPFAM" id="SSF52374">
    <property type="entry name" value="Nucleotidylyl transferase"/>
    <property type="match status" value="1"/>
</dbReference>
<dbReference type="Gene3D" id="1.10.240.10">
    <property type="entry name" value="Tyrosyl-Transfer RNA Synthetase"/>
    <property type="match status" value="1"/>
</dbReference>
<evidence type="ECO:0000313" key="10">
    <source>
        <dbReference type="EMBL" id="OHA43007.1"/>
    </source>
</evidence>
<dbReference type="InterPro" id="IPR002305">
    <property type="entry name" value="aa-tRNA-synth_Ic"/>
</dbReference>
<dbReference type="InterPro" id="IPR002306">
    <property type="entry name" value="Trp-tRNA-ligase"/>
</dbReference>
<dbReference type="EC" id="6.1.1.2" evidence="2 8"/>
<evidence type="ECO:0000256" key="2">
    <source>
        <dbReference type="ARBA" id="ARBA00013161"/>
    </source>
</evidence>
<proteinExistence type="inferred from homology"/>
<organism evidence="10 11">
    <name type="scientific">Candidatus Taylorbacteria bacterium RIFCSPLOWO2_12_FULL_43_20</name>
    <dbReference type="NCBI Taxonomy" id="1802332"/>
    <lineage>
        <taxon>Bacteria</taxon>
        <taxon>Candidatus Tayloriibacteriota</taxon>
    </lineage>
</organism>
<evidence type="ECO:0000256" key="6">
    <source>
        <dbReference type="ARBA" id="ARBA00022917"/>
    </source>
</evidence>
<evidence type="ECO:0000256" key="9">
    <source>
        <dbReference type="RuleBase" id="RU363036"/>
    </source>
</evidence>
<dbReference type="PANTHER" id="PTHR43766:SF1">
    <property type="entry name" value="TRYPTOPHAN--TRNA LIGASE, MITOCHONDRIAL"/>
    <property type="match status" value="1"/>
</dbReference>
<evidence type="ECO:0000256" key="3">
    <source>
        <dbReference type="ARBA" id="ARBA00022598"/>
    </source>
</evidence>
<dbReference type="CDD" id="cd00806">
    <property type="entry name" value="TrpRS_core"/>
    <property type="match status" value="1"/>
</dbReference>
<dbReference type="Proteomes" id="UP000177269">
    <property type="component" value="Unassembled WGS sequence"/>
</dbReference>
<dbReference type="Gene3D" id="3.40.50.620">
    <property type="entry name" value="HUPs"/>
    <property type="match status" value="1"/>
</dbReference>
<sequence length="327" mass="36838">MVLSGIRAIGELHLGNLFGAVQQFVEYEHGDNFCMYFIADWHTLTTLRDPRKVALNSLAIATDYLAAGLNPERSVIYSQSSVPEIAELALYLSMVQPKLQLEHLPTVKDLAKDKHSTMYMGHLHYPLLMAADILGPKATLVPVGYDQAPNVELAMSLADKFNRQFGTTFVTPKMSLNKVVPGLAGGKMGKSNEDSSVLLSDTLDQISEKYLRYGITDKRRSTRSAPGNPSQCVSVYPMYEALLEKRPEEIKIVETECREGSRGCRECKLQLSREIDALLQPFRERRAELSEKQKYVEEVLHYGGLKAREIIQHTLWEVRERLGILSH</sequence>
<gene>
    <name evidence="10" type="ORF">A3G52_02055</name>
</gene>
<dbReference type="GO" id="GO:0004830">
    <property type="term" value="F:tryptophan-tRNA ligase activity"/>
    <property type="evidence" value="ECO:0007669"/>
    <property type="project" value="UniProtKB-UniRule"/>
</dbReference>
<dbReference type="GO" id="GO:0005829">
    <property type="term" value="C:cytosol"/>
    <property type="evidence" value="ECO:0007669"/>
    <property type="project" value="TreeGrafter"/>
</dbReference>
<accession>A0A1G2P3S5</accession>
<dbReference type="InterPro" id="IPR014729">
    <property type="entry name" value="Rossmann-like_a/b/a_fold"/>
</dbReference>
<dbReference type="InterPro" id="IPR050203">
    <property type="entry name" value="Trp-tRNA_synthetase"/>
</dbReference>
<dbReference type="EMBL" id="MHSK01000002">
    <property type="protein sequence ID" value="OHA43007.1"/>
    <property type="molecule type" value="Genomic_DNA"/>
</dbReference>
<comment type="caution">
    <text evidence="10">The sequence shown here is derived from an EMBL/GenBank/DDBJ whole genome shotgun (WGS) entry which is preliminary data.</text>
</comment>
<evidence type="ECO:0000256" key="4">
    <source>
        <dbReference type="ARBA" id="ARBA00022741"/>
    </source>
</evidence>
<dbReference type="Pfam" id="PF00579">
    <property type="entry name" value="tRNA-synt_1b"/>
    <property type="match status" value="1"/>
</dbReference>
<evidence type="ECO:0000256" key="1">
    <source>
        <dbReference type="ARBA" id="ARBA00005594"/>
    </source>
</evidence>
<dbReference type="GO" id="GO:0005524">
    <property type="term" value="F:ATP binding"/>
    <property type="evidence" value="ECO:0007669"/>
    <property type="project" value="UniProtKB-KW"/>
</dbReference>
<dbReference type="GO" id="GO:0006436">
    <property type="term" value="P:tryptophanyl-tRNA aminoacylation"/>
    <property type="evidence" value="ECO:0007669"/>
    <property type="project" value="UniProtKB-UniRule"/>
</dbReference>
<evidence type="ECO:0000313" key="11">
    <source>
        <dbReference type="Proteomes" id="UP000177269"/>
    </source>
</evidence>
<dbReference type="AlphaFoldDB" id="A0A1G2P3S5"/>
<evidence type="ECO:0000256" key="7">
    <source>
        <dbReference type="ARBA" id="ARBA00023146"/>
    </source>
</evidence>
<evidence type="ECO:0000256" key="8">
    <source>
        <dbReference type="NCBIfam" id="TIGR00233"/>
    </source>
</evidence>
<dbReference type="NCBIfam" id="TIGR00233">
    <property type="entry name" value="trpS"/>
    <property type="match status" value="1"/>
</dbReference>
<keyword evidence="4 9" id="KW-0547">Nucleotide-binding</keyword>